<comment type="caution">
    <text evidence="1">The sequence shown here is derived from an EMBL/GenBank/DDBJ whole genome shotgun (WGS) entry which is preliminary data.</text>
</comment>
<dbReference type="EMBL" id="VSSQ01127147">
    <property type="protein sequence ID" value="MPN56613.1"/>
    <property type="molecule type" value="Genomic_DNA"/>
</dbReference>
<accession>A0A645JAS5</accession>
<evidence type="ECO:0000313" key="1">
    <source>
        <dbReference type="EMBL" id="MPN56613.1"/>
    </source>
</evidence>
<sequence length="142" mass="15635">MFFRSVGIKEFTRQVNDHIAIPTHGHTFFRLDIGNNGGLQILSVSQRKKLPGIGLRHDDGHALLRFADRQLRPVQALIFLRYGAQIYIQPLCQLADGDRHTTGAEIVAALNQLCGLPITEQALELALLGGVALLHLRPAGLQ</sequence>
<gene>
    <name evidence="1" type="ORF">SDC9_204303</name>
</gene>
<protein>
    <submittedName>
        <fullName evidence="1">Uncharacterized protein</fullName>
    </submittedName>
</protein>
<organism evidence="1">
    <name type="scientific">bioreactor metagenome</name>
    <dbReference type="NCBI Taxonomy" id="1076179"/>
    <lineage>
        <taxon>unclassified sequences</taxon>
        <taxon>metagenomes</taxon>
        <taxon>ecological metagenomes</taxon>
    </lineage>
</organism>
<name>A0A645JAS5_9ZZZZ</name>
<dbReference type="AlphaFoldDB" id="A0A645JAS5"/>
<proteinExistence type="predicted"/>
<reference evidence="1" key="1">
    <citation type="submission" date="2019-08" db="EMBL/GenBank/DDBJ databases">
        <authorList>
            <person name="Kucharzyk K."/>
            <person name="Murdoch R.W."/>
            <person name="Higgins S."/>
            <person name="Loffler F."/>
        </authorList>
    </citation>
    <scope>NUCLEOTIDE SEQUENCE</scope>
</reference>